<dbReference type="PANTHER" id="PTHR30065">
    <property type="entry name" value="FLAGELLAR BIOSYNTHETIC PROTEIN FLIR"/>
    <property type="match status" value="1"/>
</dbReference>
<evidence type="ECO:0000256" key="5">
    <source>
        <dbReference type="ARBA" id="ARBA00022692"/>
    </source>
</evidence>
<reference evidence="11 12" key="1">
    <citation type="submission" date="2016-06" db="EMBL/GenBank/DDBJ databases">
        <title>Complete genome sequence of a deep-branching marine Gamma Proteobacterium Woeseia oceani type strain XK5.</title>
        <authorList>
            <person name="Mu D."/>
            <person name="Du Z."/>
        </authorList>
    </citation>
    <scope>NUCLEOTIDE SEQUENCE [LARGE SCALE GENOMIC DNA]</scope>
    <source>
        <strain evidence="11 12">XK5</strain>
    </source>
</reference>
<keyword evidence="4 10" id="KW-1003">Cell membrane</keyword>
<comment type="subcellular location">
    <subcellularLocation>
        <location evidence="10">Cell membrane</location>
        <topology evidence="10">Multi-pass membrane protein</topology>
    </subcellularLocation>
    <subcellularLocation>
        <location evidence="10">Bacterial flagellum basal body</location>
    </subcellularLocation>
</comment>
<comment type="similarity">
    <text evidence="2 10">Belongs to the FliR/MopE/SpaR family.</text>
</comment>
<feature type="transmembrane region" description="Helical" evidence="10">
    <location>
        <begin position="95"/>
        <end position="114"/>
    </location>
</feature>
<keyword evidence="8 10" id="KW-0975">Bacterial flagellum</keyword>
<keyword evidence="7 10" id="KW-0472">Membrane</keyword>
<dbReference type="AlphaFoldDB" id="A0A193LKI5"/>
<evidence type="ECO:0000256" key="7">
    <source>
        <dbReference type="ARBA" id="ARBA00023136"/>
    </source>
</evidence>
<dbReference type="InterPro" id="IPR006303">
    <property type="entry name" value="FliR"/>
</dbReference>
<gene>
    <name evidence="11" type="ORF">BA177_07405</name>
</gene>
<evidence type="ECO:0000256" key="2">
    <source>
        <dbReference type="ARBA" id="ARBA00009772"/>
    </source>
</evidence>
<dbReference type="PRINTS" id="PR00953">
    <property type="entry name" value="TYPE3IMRPROT"/>
</dbReference>
<keyword evidence="11" id="KW-0282">Flagellum</keyword>
<proteinExistence type="inferred from homology"/>
<keyword evidence="11" id="KW-0966">Cell projection</keyword>
<dbReference type="GO" id="GO:0005886">
    <property type="term" value="C:plasma membrane"/>
    <property type="evidence" value="ECO:0007669"/>
    <property type="project" value="UniProtKB-SubCell"/>
</dbReference>
<name>A0A193LKI5_9GAMM</name>
<dbReference type="EMBL" id="CP016268">
    <property type="protein sequence ID" value="ANO53070.1"/>
    <property type="molecule type" value="Genomic_DNA"/>
</dbReference>
<feature type="transmembrane region" description="Helical" evidence="10">
    <location>
        <begin position="43"/>
        <end position="61"/>
    </location>
</feature>
<evidence type="ECO:0000256" key="1">
    <source>
        <dbReference type="ARBA" id="ARBA00002578"/>
    </source>
</evidence>
<accession>A0A193LKI5</accession>
<dbReference type="GO" id="GO:0044780">
    <property type="term" value="P:bacterial-type flagellum assembly"/>
    <property type="evidence" value="ECO:0007669"/>
    <property type="project" value="UniProtKB-UniRule"/>
</dbReference>
<evidence type="ECO:0000313" key="12">
    <source>
        <dbReference type="Proteomes" id="UP000092695"/>
    </source>
</evidence>
<dbReference type="PANTHER" id="PTHR30065:SF8">
    <property type="entry name" value="FLAGELLAR BIOSYNTHETIC PROTEIN FLIR"/>
    <property type="match status" value="1"/>
</dbReference>
<evidence type="ECO:0000256" key="3">
    <source>
        <dbReference type="ARBA" id="ARBA00021717"/>
    </source>
</evidence>
<feature type="transmembrane region" description="Helical" evidence="10">
    <location>
        <begin position="12"/>
        <end position="31"/>
    </location>
</feature>
<keyword evidence="11" id="KW-0969">Cilium</keyword>
<feature type="transmembrane region" description="Helical" evidence="10">
    <location>
        <begin position="126"/>
        <end position="147"/>
    </location>
</feature>
<evidence type="ECO:0000313" key="11">
    <source>
        <dbReference type="EMBL" id="ANO53070.1"/>
    </source>
</evidence>
<dbReference type="Pfam" id="PF01311">
    <property type="entry name" value="Bac_export_1"/>
    <property type="match status" value="1"/>
</dbReference>
<evidence type="ECO:0000256" key="10">
    <source>
        <dbReference type="RuleBase" id="RU362071"/>
    </source>
</evidence>
<sequence>MNLTIGPLFESIAVYLWPFVRVAAFVMVMPVIGGSFVPGRVRLMIALVLTLVIAPVLQPAITVNFLSFAGVIIILQELAIGIAMGFAVQLIFDAIALGGQVVAMSMGLGFAVFLDRQRGVNIPVLGQFFLMLGMLIFLSLDGHLALIQLIGESFRILPIAGAGLTQGAVSFLLSWSGQVFVVALKIALPAITALLVVNLSFGVMSRAAPTLNLFAVGFPVAMLLGFVVIFLSMGSLTENVSRSTADALEMLPALLNSR</sequence>
<feature type="transmembrane region" description="Helical" evidence="10">
    <location>
        <begin position="154"/>
        <end position="173"/>
    </location>
</feature>
<evidence type="ECO:0000256" key="6">
    <source>
        <dbReference type="ARBA" id="ARBA00022989"/>
    </source>
</evidence>
<evidence type="ECO:0000256" key="4">
    <source>
        <dbReference type="ARBA" id="ARBA00022475"/>
    </source>
</evidence>
<evidence type="ECO:0000256" key="9">
    <source>
        <dbReference type="NCBIfam" id="TIGR01400"/>
    </source>
</evidence>
<dbReference type="GO" id="GO:0006605">
    <property type="term" value="P:protein targeting"/>
    <property type="evidence" value="ECO:0007669"/>
    <property type="project" value="UniProtKB-UniRule"/>
</dbReference>
<comment type="function">
    <text evidence="1 10">Role in flagellar biosynthesis.</text>
</comment>
<feature type="transmembrane region" description="Helical" evidence="10">
    <location>
        <begin position="179"/>
        <end position="201"/>
    </location>
</feature>
<dbReference type="GO" id="GO:0009425">
    <property type="term" value="C:bacterial-type flagellum basal body"/>
    <property type="evidence" value="ECO:0007669"/>
    <property type="project" value="UniProtKB-SubCell"/>
</dbReference>
<organism evidence="11 12">
    <name type="scientific">Woeseia oceani</name>
    <dbReference type="NCBI Taxonomy" id="1548547"/>
    <lineage>
        <taxon>Bacteria</taxon>
        <taxon>Pseudomonadati</taxon>
        <taxon>Pseudomonadota</taxon>
        <taxon>Gammaproteobacteria</taxon>
        <taxon>Woeseiales</taxon>
        <taxon>Woeseiaceae</taxon>
        <taxon>Woeseia</taxon>
    </lineage>
</organism>
<feature type="transmembrane region" description="Helical" evidence="10">
    <location>
        <begin position="213"/>
        <end position="233"/>
    </location>
</feature>
<keyword evidence="12" id="KW-1185">Reference proteome</keyword>
<dbReference type="KEGG" id="woc:BA177_07405"/>
<keyword evidence="5 10" id="KW-0812">Transmembrane</keyword>
<keyword evidence="6 10" id="KW-1133">Transmembrane helix</keyword>
<dbReference type="Proteomes" id="UP000092695">
    <property type="component" value="Chromosome"/>
</dbReference>
<protein>
    <recommendedName>
        <fullName evidence="3 9">Flagellar biosynthetic protein FliR</fullName>
    </recommendedName>
</protein>
<dbReference type="STRING" id="1548547.BA177_07405"/>
<feature type="transmembrane region" description="Helical" evidence="10">
    <location>
        <begin position="67"/>
        <end position="88"/>
    </location>
</feature>
<dbReference type="InterPro" id="IPR002010">
    <property type="entry name" value="T3SS_IM_R"/>
</dbReference>
<dbReference type="NCBIfam" id="TIGR01400">
    <property type="entry name" value="fliR"/>
    <property type="match status" value="1"/>
</dbReference>
<evidence type="ECO:0000256" key="8">
    <source>
        <dbReference type="ARBA" id="ARBA00023143"/>
    </source>
</evidence>